<proteinExistence type="predicted"/>
<comment type="caution">
    <text evidence="1">The sequence shown here is derived from an EMBL/GenBank/DDBJ whole genome shotgun (WGS) entry which is preliminary data.</text>
</comment>
<dbReference type="EMBL" id="PFAZ01000001">
    <property type="protein sequence ID" value="PIR89448.1"/>
    <property type="molecule type" value="Genomic_DNA"/>
</dbReference>
<accession>A0A2H0USQ8</accession>
<organism evidence="1 2">
    <name type="scientific">Candidatus Harrisonbacteria bacterium CG10_big_fil_rev_8_21_14_0_10_40_38</name>
    <dbReference type="NCBI Taxonomy" id="1974583"/>
    <lineage>
        <taxon>Bacteria</taxon>
        <taxon>Candidatus Harrisoniibacteriota</taxon>
    </lineage>
</organism>
<protein>
    <submittedName>
        <fullName evidence="1">Uncharacterized protein</fullName>
    </submittedName>
</protein>
<sequence length="206" mass="23130">MQLGMEAEENFLASFLSLGYERADDVTSFEECVSLGKKAIYRTETLSLADALAIDFWICFGGDVLDVAIPLQLTTAVSNEIRELRRTKCDKVGVAFLFKERGFLTQASQDLELAGELESSLLKIAQTFVESNQRRPALREADESGSTFSFFINTCRIDRVVMIRMIGQNPEILFLGAGFWKDVRARHKGVLHPGLIRNIMRGHGLY</sequence>
<gene>
    <name evidence="1" type="ORF">COU07_00920</name>
</gene>
<reference evidence="2" key="1">
    <citation type="submission" date="2017-09" db="EMBL/GenBank/DDBJ databases">
        <title>Depth-based differentiation of microbial function through sediment-hosted aquifers and enrichment of novel symbionts in the deep terrestrial subsurface.</title>
        <authorList>
            <person name="Probst A.J."/>
            <person name="Ladd B."/>
            <person name="Jarett J.K."/>
            <person name="Geller-Mcgrath D.E."/>
            <person name="Sieber C.M.K."/>
            <person name="Emerson J.B."/>
            <person name="Anantharaman K."/>
            <person name="Thomas B.C."/>
            <person name="Malmstrom R."/>
            <person name="Stieglmeier M."/>
            <person name="Klingl A."/>
            <person name="Woyke T."/>
            <person name="Ryan C.M."/>
            <person name="Banfield J.F."/>
        </authorList>
    </citation>
    <scope>NUCLEOTIDE SEQUENCE [LARGE SCALE GENOMIC DNA]</scope>
</reference>
<evidence type="ECO:0000313" key="1">
    <source>
        <dbReference type="EMBL" id="PIR89448.1"/>
    </source>
</evidence>
<dbReference type="Proteomes" id="UP000231157">
    <property type="component" value="Unassembled WGS sequence"/>
</dbReference>
<dbReference type="AlphaFoldDB" id="A0A2H0USQ8"/>
<evidence type="ECO:0000313" key="2">
    <source>
        <dbReference type="Proteomes" id="UP000231157"/>
    </source>
</evidence>
<name>A0A2H0USQ8_9BACT</name>